<protein>
    <submittedName>
        <fullName evidence="2">Uncharacterized protein</fullName>
    </submittedName>
</protein>
<name>A0A375AA13_9GAMM</name>
<evidence type="ECO:0000256" key="1">
    <source>
        <dbReference type="SAM" id="MobiDB-lite"/>
    </source>
</evidence>
<reference evidence="2 3" key="1">
    <citation type="submission" date="2016-09" db="EMBL/GenBank/DDBJ databases">
        <authorList>
            <person name="Reverchon S."/>
            <person name="Nasser W."/>
            <person name="Leonard S."/>
            <person name="Brochier C."/>
            <person name="Duprey A."/>
        </authorList>
    </citation>
    <scope>NUCLEOTIDE SEQUENCE [LARGE SCALE GENOMIC DNA]</scope>
    <source>
        <strain evidence="2 3">174/2</strain>
    </source>
</reference>
<gene>
    <name evidence="2" type="ORF">DAQ1742_01950</name>
</gene>
<sequence length="65" mass="7223">MMAKWHTHPIGSSLRRFLPHPPDLLRAQAQSQEPSPHFAYSANSGIRRASAGYLIAGSHNVMKSR</sequence>
<accession>A0A375AA13</accession>
<dbReference type="EMBL" id="LT615367">
    <property type="protein sequence ID" value="SLM62880.1"/>
    <property type="molecule type" value="Genomic_DNA"/>
</dbReference>
<proteinExistence type="predicted"/>
<dbReference type="Proteomes" id="UP000294820">
    <property type="component" value="Chromosome 1"/>
</dbReference>
<dbReference type="KEGG" id="daq:DAQ1742_01950"/>
<organism evidence="2 3">
    <name type="scientific">Dickeya aquatica</name>
    <dbReference type="NCBI Taxonomy" id="1401087"/>
    <lineage>
        <taxon>Bacteria</taxon>
        <taxon>Pseudomonadati</taxon>
        <taxon>Pseudomonadota</taxon>
        <taxon>Gammaproteobacteria</taxon>
        <taxon>Enterobacterales</taxon>
        <taxon>Pectobacteriaceae</taxon>
        <taxon>Dickeya</taxon>
    </lineage>
</organism>
<evidence type="ECO:0000313" key="2">
    <source>
        <dbReference type="EMBL" id="SLM62880.1"/>
    </source>
</evidence>
<feature type="region of interest" description="Disordered" evidence="1">
    <location>
        <begin position="1"/>
        <end position="38"/>
    </location>
</feature>
<dbReference type="AlphaFoldDB" id="A0A375AA13"/>
<evidence type="ECO:0000313" key="3">
    <source>
        <dbReference type="Proteomes" id="UP000294820"/>
    </source>
</evidence>
<keyword evidence="3" id="KW-1185">Reference proteome</keyword>